<evidence type="ECO:0000256" key="4">
    <source>
        <dbReference type="SAM" id="MobiDB-lite"/>
    </source>
</evidence>
<dbReference type="PRINTS" id="PR00834">
    <property type="entry name" value="PROTEASES2C"/>
</dbReference>
<dbReference type="Pfam" id="PF13180">
    <property type="entry name" value="PDZ_2"/>
    <property type="match status" value="1"/>
</dbReference>
<keyword evidence="8" id="KW-1185">Reference proteome</keyword>
<dbReference type="EMBL" id="JACRSN010000018">
    <property type="protein sequence ID" value="MBC8534528.1"/>
    <property type="molecule type" value="Genomic_DNA"/>
</dbReference>
<feature type="domain" description="PDZ" evidence="6">
    <location>
        <begin position="391"/>
        <end position="453"/>
    </location>
</feature>
<dbReference type="PANTHER" id="PTHR43343">
    <property type="entry name" value="PEPTIDASE S12"/>
    <property type="match status" value="1"/>
</dbReference>
<dbReference type="RefSeq" id="WP_249320109.1">
    <property type="nucleotide sequence ID" value="NZ_JACRSN010000018.1"/>
</dbReference>
<dbReference type="GO" id="GO:0006508">
    <property type="term" value="P:proteolysis"/>
    <property type="evidence" value="ECO:0007669"/>
    <property type="project" value="UniProtKB-KW"/>
</dbReference>
<gene>
    <name evidence="7" type="ORF">IAG03_11140</name>
</gene>
<dbReference type="AlphaFoldDB" id="A0A926HSQ6"/>
<keyword evidence="5" id="KW-0812">Transmembrane</keyword>
<dbReference type="GO" id="GO:0004252">
    <property type="term" value="F:serine-type endopeptidase activity"/>
    <property type="evidence" value="ECO:0007669"/>
    <property type="project" value="InterPro"/>
</dbReference>
<feature type="compositionally biased region" description="Low complexity" evidence="4">
    <location>
        <begin position="1"/>
        <end position="31"/>
    </location>
</feature>
<evidence type="ECO:0000313" key="8">
    <source>
        <dbReference type="Proteomes" id="UP000651482"/>
    </source>
</evidence>
<dbReference type="PROSITE" id="PS50106">
    <property type="entry name" value="PDZ"/>
    <property type="match status" value="1"/>
</dbReference>
<dbReference type="InterPro" id="IPR051201">
    <property type="entry name" value="Chloro_Bact_Ser_Proteases"/>
</dbReference>
<sequence>MMNTDPNLNQTNTPNTQNTPSNPTSNPSYQSEYHWQGSSYSYHPQQSAPYYASISKPVKTPEQKKKSRKAGKIVAAIAAVLVCCAIVSGGTLAAFIGLINHGTITLQNTGTEANPAYTITKLIDNSNKETMGAASGSVSELTTQEIAAKILPSIVCIQNYQITNNTQNGIFGAFGNNGQQNGDSSSDTGNVSPAGEGSGIIASSDGYIITNHHVVENATSLKVITYDGKTYEAKLIGSDSVTDLAVIKIEAENLTAAEFGSSSDLKIGDTVVAAGNPGGMEFSFSTTVGYVSALNRSVTNSTTGYTMDCIQTDAAVNPGNSGGALVNVYGQVVGIVSSKIVSEAYEGLSFAIPIDSAQSVISDLKAYGYVKDRAVLGITGGYVDSMTARFYGISSGWYVNSVTNDSVNEAGIRQGDVITEIDGTEVTSSTVLSAAIAAKKPGDTVTLTISRALTGDTFTAEVTLMESNGQ</sequence>
<dbReference type="InterPro" id="IPR001940">
    <property type="entry name" value="Peptidase_S1C"/>
</dbReference>
<dbReference type="PANTHER" id="PTHR43343:SF3">
    <property type="entry name" value="PROTEASE DO-LIKE 8, CHLOROPLASTIC"/>
    <property type="match status" value="1"/>
</dbReference>
<accession>A0A926HSQ6</accession>
<proteinExistence type="inferred from homology"/>
<keyword evidence="5" id="KW-0472">Membrane</keyword>
<comment type="similarity">
    <text evidence="1">Belongs to the peptidase S1C family.</text>
</comment>
<reference evidence="7" key="1">
    <citation type="submission" date="2020-08" db="EMBL/GenBank/DDBJ databases">
        <title>Genome public.</title>
        <authorList>
            <person name="Liu C."/>
            <person name="Sun Q."/>
        </authorList>
    </citation>
    <scope>NUCLEOTIDE SEQUENCE</scope>
    <source>
        <strain evidence="7">NSJ-40</strain>
    </source>
</reference>
<dbReference type="InterPro" id="IPR043504">
    <property type="entry name" value="Peptidase_S1_PA_chymotrypsin"/>
</dbReference>
<evidence type="ECO:0000256" key="5">
    <source>
        <dbReference type="SAM" id="Phobius"/>
    </source>
</evidence>
<dbReference type="Gene3D" id="2.40.10.10">
    <property type="entry name" value="Trypsin-like serine proteases"/>
    <property type="match status" value="2"/>
</dbReference>
<evidence type="ECO:0000259" key="6">
    <source>
        <dbReference type="PROSITE" id="PS50106"/>
    </source>
</evidence>
<evidence type="ECO:0000256" key="3">
    <source>
        <dbReference type="ARBA" id="ARBA00022801"/>
    </source>
</evidence>
<comment type="caution">
    <text evidence="7">The sequence shown here is derived from an EMBL/GenBank/DDBJ whole genome shotgun (WGS) entry which is preliminary data.</text>
</comment>
<keyword evidence="5" id="KW-1133">Transmembrane helix</keyword>
<keyword evidence="2" id="KW-0645">Protease</keyword>
<dbReference type="InterPro" id="IPR009003">
    <property type="entry name" value="Peptidase_S1_PA"/>
</dbReference>
<evidence type="ECO:0000313" key="7">
    <source>
        <dbReference type="EMBL" id="MBC8534528.1"/>
    </source>
</evidence>
<feature type="region of interest" description="Disordered" evidence="4">
    <location>
        <begin position="1"/>
        <end position="36"/>
    </location>
</feature>
<evidence type="ECO:0000256" key="1">
    <source>
        <dbReference type="ARBA" id="ARBA00010541"/>
    </source>
</evidence>
<dbReference type="CDD" id="cd06779">
    <property type="entry name" value="cpPDZ_Deg_HtrA-like"/>
    <property type="match status" value="1"/>
</dbReference>
<dbReference type="Pfam" id="PF13365">
    <property type="entry name" value="Trypsin_2"/>
    <property type="match status" value="1"/>
</dbReference>
<dbReference type="SMART" id="SM00228">
    <property type="entry name" value="PDZ"/>
    <property type="match status" value="1"/>
</dbReference>
<dbReference type="InterPro" id="IPR036034">
    <property type="entry name" value="PDZ_sf"/>
</dbReference>
<name>A0A926HSQ6_9FIRM</name>
<dbReference type="Gene3D" id="2.30.42.10">
    <property type="match status" value="1"/>
</dbReference>
<dbReference type="SUPFAM" id="SSF50494">
    <property type="entry name" value="Trypsin-like serine proteases"/>
    <property type="match status" value="1"/>
</dbReference>
<evidence type="ECO:0000256" key="2">
    <source>
        <dbReference type="ARBA" id="ARBA00022670"/>
    </source>
</evidence>
<dbReference type="SUPFAM" id="SSF50156">
    <property type="entry name" value="PDZ domain-like"/>
    <property type="match status" value="1"/>
</dbReference>
<protein>
    <submittedName>
        <fullName evidence="7">Trypsin-like peptidase domain-containing protein</fullName>
    </submittedName>
</protein>
<feature type="region of interest" description="Disordered" evidence="4">
    <location>
        <begin position="176"/>
        <end position="196"/>
    </location>
</feature>
<dbReference type="Proteomes" id="UP000651482">
    <property type="component" value="Unassembled WGS sequence"/>
</dbReference>
<organism evidence="7 8">
    <name type="scientific">Yeguia hominis</name>
    <dbReference type="NCBI Taxonomy" id="2763662"/>
    <lineage>
        <taxon>Bacteria</taxon>
        <taxon>Bacillati</taxon>
        <taxon>Bacillota</taxon>
        <taxon>Clostridia</taxon>
        <taxon>Eubacteriales</taxon>
        <taxon>Yeguiaceae</taxon>
        <taxon>Yeguia</taxon>
    </lineage>
</organism>
<keyword evidence="3" id="KW-0378">Hydrolase</keyword>
<feature type="transmembrane region" description="Helical" evidence="5">
    <location>
        <begin position="73"/>
        <end position="99"/>
    </location>
</feature>
<dbReference type="InterPro" id="IPR001478">
    <property type="entry name" value="PDZ"/>
</dbReference>